<dbReference type="PRINTS" id="PR00313">
    <property type="entry name" value="CABNDNGRPT"/>
</dbReference>
<gene>
    <name evidence="4" type="ORF">ATO10_08052</name>
</gene>
<evidence type="ECO:0000256" key="3">
    <source>
        <dbReference type="SAM" id="MobiDB-lite"/>
    </source>
</evidence>
<evidence type="ECO:0000256" key="1">
    <source>
        <dbReference type="ARBA" id="ARBA00004613"/>
    </source>
</evidence>
<keyword evidence="2" id="KW-0964">Secreted</keyword>
<dbReference type="Gene3D" id="2.130.10.10">
    <property type="entry name" value="YVTN repeat-like/Quinoprotein amine dehydrogenase"/>
    <property type="match status" value="1"/>
</dbReference>
<dbReference type="PANTHER" id="PTHR38340">
    <property type="entry name" value="S-LAYER PROTEIN"/>
    <property type="match status" value="1"/>
</dbReference>
<dbReference type="STRING" id="1461693.ATO10_08052"/>
<dbReference type="AlphaFoldDB" id="A0A058ZMA7"/>
<dbReference type="PATRIC" id="fig|1461693.3.peg.1638"/>
<dbReference type="OrthoDB" id="9342475at2"/>
<evidence type="ECO:0000313" key="5">
    <source>
        <dbReference type="Proteomes" id="UP000024836"/>
    </source>
</evidence>
<comment type="caution">
    <text evidence="4">The sequence shown here is derived from an EMBL/GenBank/DDBJ whole genome shotgun (WGS) entry which is preliminary data.</text>
</comment>
<keyword evidence="5" id="KW-1185">Reference proteome</keyword>
<feature type="region of interest" description="Disordered" evidence="3">
    <location>
        <begin position="854"/>
        <end position="881"/>
    </location>
</feature>
<dbReference type="Proteomes" id="UP000024836">
    <property type="component" value="Unassembled WGS sequence"/>
</dbReference>
<dbReference type="GO" id="GO:0005509">
    <property type="term" value="F:calcium ion binding"/>
    <property type="evidence" value="ECO:0007669"/>
    <property type="project" value="InterPro"/>
</dbReference>
<proteinExistence type="predicted"/>
<sequence length="1035" mass="104598">MSYFEFEGNLTNGVLSNPVTAGRLDFGVDPDSGQVVLTNNATGHRVTLTLREGRLATVSTESYPPSLGDTTSVVLDDQIMTLGDDDIAAVASMSEGDSQTIYADRSGEADDRVEALAVQNGADTIIYMSATDGDGISAYRLEDDGSLTLLEHKPDNNSITTQGVTSLAQVSVDGTTYVIAASAEEDGLTAYRVKQNGTLAQTGTIVASEDFPINDPQALEPVEVNGTQYLIVASSGSSSLTVLEITAEGEMIPVDMVIDDLGTRFANTTVLESFTVDDHTFLLAGGSDDGLSLFIVLPDGRLLHLETLVDTASTSLSNITDISVQVINGEVQLFVVSGTEGGVSQFIFDPGELGDLVTTGVNLNGTARNDVLKGGEDANVIVGGSGDDILMDGAGSDTLVGGAGADIFVLSDDGEVDTITDFQLGVDSIDMSAYGLLHDVSDIQISSTADGAELRFGDETLIIITANGTSLSAEDFTTSDVINVSRVALDLEIDDPPPPPDGEITGTSGSDTLIGSSGADSLFGLGGGDTLRGGAGADLLDGGAGVDFADYSDSDSGLTASLSNPGNNTGIATGDSYIAVEGLIGSSYSDTLAGDGGDNELRGGAGDDMLRGKGGGDILNGGDGFDFADYSTANSGVVANLQNPSANTNWAAGDSYSSIEGLIGSSHDDTLIGDSGDNELRGGNGDDLLRGNAGGDTLIGGNGFDIADYSKATKEVVASLSDASVNTNAAQGDTYASIEGLTGSSYNDTLIGNSAANTLNGLAGDDTLIGGAGADTLIGGDGIDTADYSNATAGLTASFEIPSTNTGDAAGDTFDSIENLTGTSFNDSLTGDGANNTILGLAGDDVIRGKDGADRIEGGAGKDTLDGGDDQDTIYGGDGADQISGGDHADTLFGGAGDDVVSGNSGNDTIDAGSGADTVYGGSGNDVVYGGSGVDFVLGDAGDDMVNGGAGGDRMMGGAGADAFVFDEFGPGTFELILDYTDGVDTIHMAGVDSMSDFITLPLGSNLALIYCQGSLILMLGVDGKDLGEEDFVFF</sequence>
<dbReference type="Pfam" id="PF00353">
    <property type="entry name" value="HemolysinCabind"/>
    <property type="match status" value="8"/>
</dbReference>
<dbReference type="SUPFAM" id="SSF51120">
    <property type="entry name" value="beta-Roll"/>
    <property type="match status" value="6"/>
</dbReference>
<dbReference type="InterPro" id="IPR001343">
    <property type="entry name" value="Hemolysn_Ca-bd"/>
</dbReference>
<dbReference type="GO" id="GO:0005576">
    <property type="term" value="C:extracellular region"/>
    <property type="evidence" value="ECO:0007669"/>
    <property type="project" value="UniProtKB-SubCell"/>
</dbReference>
<dbReference type="InterPro" id="IPR011049">
    <property type="entry name" value="Serralysin-like_metalloprot_C"/>
</dbReference>
<dbReference type="InterPro" id="IPR018511">
    <property type="entry name" value="Hemolysin-typ_Ca-bd_CS"/>
</dbReference>
<feature type="region of interest" description="Disordered" evidence="3">
    <location>
        <begin position="492"/>
        <end position="511"/>
    </location>
</feature>
<accession>A0A058ZMA7</accession>
<protein>
    <submittedName>
        <fullName evidence="4">Hemolysin-type calcium-binding protein</fullName>
    </submittedName>
</protein>
<dbReference type="InterPro" id="IPR015943">
    <property type="entry name" value="WD40/YVTN_repeat-like_dom_sf"/>
</dbReference>
<dbReference type="InterPro" id="IPR050557">
    <property type="entry name" value="RTX_toxin/Mannuronan_C5-epim"/>
</dbReference>
<name>A0A058ZMA7_9RHOB</name>
<dbReference type="eggNOG" id="COG2931">
    <property type="taxonomic scope" value="Bacteria"/>
</dbReference>
<dbReference type="Gene3D" id="2.150.10.10">
    <property type="entry name" value="Serralysin-like metalloprotease, C-terminal"/>
    <property type="match status" value="5"/>
</dbReference>
<evidence type="ECO:0000256" key="2">
    <source>
        <dbReference type="ARBA" id="ARBA00022525"/>
    </source>
</evidence>
<reference evidence="4 5" key="1">
    <citation type="submission" date="2013-04" db="EMBL/GenBank/DDBJ databases">
        <title>Shimia sp. 22II-S11-Z10 Genome Sequencing.</title>
        <authorList>
            <person name="Lai Q."/>
            <person name="Li G."/>
            <person name="Shao Z."/>
        </authorList>
    </citation>
    <scope>NUCLEOTIDE SEQUENCE [LARGE SCALE GENOMIC DNA]</scope>
    <source>
        <strain evidence="5">22II-S11-Z10</strain>
    </source>
</reference>
<dbReference type="EMBL" id="AQQY01000004">
    <property type="protein sequence ID" value="KCV82327.1"/>
    <property type="molecule type" value="Genomic_DNA"/>
</dbReference>
<evidence type="ECO:0000313" key="4">
    <source>
        <dbReference type="EMBL" id="KCV82327.1"/>
    </source>
</evidence>
<comment type="subcellular location">
    <subcellularLocation>
        <location evidence="1">Secreted</location>
    </subcellularLocation>
</comment>
<dbReference type="PANTHER" id="PTHR38340:SF1">
    <property type="entry name" value="S-LAYER PROTEIN"/>
    <property type="match status" value="1"/>
</dbReference>
<dbReference type="PROSITE" id="PS00330">
    <property type="entry name" value="HEMOLYSIN_CALCIUM"/>
    <property type="match status" value="8"/>
</dbReference>
<dbReference type="RefSeq" id="WP_035250206.1">
    <property type="nucleotide sequence ID" value="NZ_AQQY01000004.1"/>
</dbReference>
<organism evidence="4 5">
    <name type="scientific">Actibacterium atlanticum</name>
    <dbReference type="NCBI Taxonomy" id="1461693"/>
    <lineage>
        <taxon>Bacteria</taxon>
        <taxon>Pseudomonadati</taxon>
        <taxon>Pseudomonadota</taxon>
        <taxon>Alphaproteobacteria</taxon>
        <taxon>Rhodobacterales</taxon>
        <taxon>Roseobacteraceae</taxon>
        <taxon>Actibacterium</taxon>
    </lineage>
</organism>
<dbReference type="SUPFAM" id="SSF50956">
    <property type="entry name" value="Thermostable phytase (3-phytase)"/>
    <property type="match status" value="1"/>
</dbReference>